<evidence type="ECO:0000256" key="1">
    <source>
        <dbReference type="ARBA" id="ARBA00005953"/>
    </source>
</evidence>
<dbReference type="Proteomes" id="UP000823937">
    <property type="component" value="Unassembled WGS sequence"/>
</dbReference>
<dbReference type="Gene3D" id="3.10.129.10">
    <property type="entry name" value="Hotdog Thioesterase"/>
    <property type="match status" value="1"/>
</dbReference>
<dbReference type="SUPFAM" id="SSF54637">
    <property type="entry name" value="Thioesterase/thiol ester dehydrase-isomerase"/>
    <property type="match status" value="1"/>
</dbReference>
<dbReference type="CDD" id="cd00586">
    <property type="entry name" value="4HBT"/>
    <property type="match status" value="1"/>
</dbReference>
<organism evidence="3 4">
    <name type="scientific">Candidatus Pseudogracilibacillus intestinigallinarum</name>
    <dbReference type="NCBI Taxonomy" id="2838742"/>
    <lineage>
        <taxon>Bacteria</taxon>
        <taxon>Bacillati</taxon>
        <taxon>Bacillota</taxon>
        <taxon>Bacilli</taxon>
        <taxon>Bacillales</taxon>
        <taxon>Bacillaceae</taxon>
        <taxon>Pseudogracilibacillus</taxon>
    </lineage>
</organism>
<dbReference type="InterPro" id="IPR006684">
    <property type="entry name" value="YbgC/YbaW"/>
</dbReference>
<dbReference type="InterPro" id="IPR029069">
    <property type="entry name" value="HotDog_dom_sf"/>
</dbReference>
<dbReference type="AlphaFoldDB" id="A0A9D1PN84"/>
<dbReference type="Pfam" id="PF13279">
    <property type="entry name" value="4HBT_2"/>
    <property type="match status" value="1"/>
</dbReference>
<dbReference type="NCBIfam" id="TIGR00051">
    <property type="entry name" value="YbgC/FadM family acyl-CoA thioesterase"/>
    <property type="match status" value="1"/>
</dbReference>
<evidence type="ECO:0000313" key="3">
    <source>
        <dbReference type="EMBL" id="HIV75107.1"/>
    </source>
</evidence>
<gene>
    <name evidence="3" type="ORF">H9895_08535</name>
</gene>
<proteinExistence type="inferred from homology"/>
<dbReference type="PIRSF" id="PIRSF003230">
    <property type="entry name" value="YbgC"/>
    <property type="match status" value="1"/>
</dbReference>
<sequence>MVINRTEIEIRYQETDQMGVVYHANYLVWFEIGRTKLIEQLGFKYAEMEQDGVVSPVIDLQITYKKPARYGNTVIIETWLEKYDGIRTTYKYRVVDEKGDVYVTGASDHVIVDHKTFRPLRLRKVHPKWHEAYQRLVSKEG</sequence>
<comment type="caution">
    <text evidence="3">The sequence shown here is derived from an EMBL/GenBank/DDBJ whole genome shotgun (WGS) entry which is preliminary data.</text>
</comment>
<evidence type="ECO:0000313" key="4">
    <source>
        <dbReference type="Proteomes" id="UP000823937"/>
    </source>
</evidence>
<reference evidence="3" key="1">
    <citation type="journal article" date="2021" name="PeerJ">
        <title>Extensive microbial diversity within the chicken gut microbiome revealed by metagenomics and culture.</title>
        <authorList>
            <person name="Gilroy R."/>
            <person name="Ravi A."/>
            <person name="Getino M."/>
            <person name="Pursley I."/>
            <person name="Horton D.L."/>
            <person name="Alikhan N.F."/>
            <person name="Baker D."/>
            <person name="Gharbi K."/>
            <person name="Hall N."/>
            <person name="Watson M."/>
            <person name="Adriaenssens E.M."/>
            <person name="Foster-Nyarko E."/>
            <person name="Jarju S."/>
            <person name="Secka A."/>
            <person name="Antonio M."/>
            <person name="Oren A."/>
            <person name="Chaudhuri R.R."/>
            <person name="La Ragione R."/>
            <person name="Hildebrand F."/>
            <person name="Pallen M.J."/>
        </authorList>
    </citation>
    <scope>NUCLEOTIDE SEQUENCE</scope>
    <source>
        <strain evidence="3">CHK169-2315</strain>
    </source>
</reference>
<dbReference type="EMBL" id="DXHX01000123">
    <property type="protein sequence ID" value="HIV75107.1"/>
    <property type="molecule type" value="Genomic_DNA"/>
</dbReference>
<comment type="similarity">
    <text evidence="1">Belongs to the 4-hydroxybenzoyl-CoA thioesterase family.</text>
</comment>
<name>A0A9D1PN84_9BACI</name>
<dbReference type="InterPro" id="IPR050563">
    <property type="entry name" value="4-hydroxybenzoyl-CoA_TE"/>
</dbReference>
<protein>
    <submittedName>
        <fullName evidence="3">Acyl-CoA thioesterase</fullName>
    </submittedName>
</protein>
<dbReference type="PANTHER" id="PTHR31793:SF27">
    <property type="entry name" value="NOVEL THIOESTERASE SUPERFAMILY DOMAIN AND SAPOSIN A-TYPE DOMAIN CONTAINING PROTEIN (0610012H03RIK)"/>
    <property type="match status" value="1"/>
</dbReference>
<dbReference type="PANTHER" id="PTHR31793">
    <property type="entry name" value="4-HYDROXYBENZOYL-COA THIOESTERASE FAMILY MEMBER"/>
    <property type="match status" value="1"/>
</dbReference>
<evidence type="ECO:0000256" key="2">
    <source>
        <dbReference type="ARBA" id="ARBA00022801"/>
    </source>
</evidence>
<dbReference type="GO" id="GO:0047617">
    <property type="term" value="F:fatty acyl-CoA hydrolase activity"/>
    <property type="evidence" value="ECO:0007669"/>
    <property type="project" value="TreeGrafter"/>
</dbReference>
<reference evidence="3" key="2">
    <citation type="submission" date="2021-04" db="EMBL/GenBank/DDBJ databases">
        <authorList>
            <person name="Gilroy R."/>
        </authorList>
    </citation>
    <scope>NUCLEOTIDE SEQUENCE</scope>
    <source>
        <strain evidence="3">CHK169-2315</strain>
    </source>
</reference>
<accession>A0A9D1PN84</accession>
<keyword evidence="2" id="KW-0378">Hydrolase</keyword>